<comment type="caution">
    <text evidence="1">The sequence shown here is derived from an EMBL/GenBank/DDBJ whole genome shotgun (WGS) entry which is preliminary data.</text>
</comment>
<protein>
    <submittedName>
        <fullName evidence="1">Uncharacterized protein</fullName>
    </submittedName>
</protein>
<dbReference type="Proteomes" id="UP001500902">
    <property type="component" value="Unassembled WGS sequence"/>
</dbReference>
<organism evidence="1 2">
    <name type="scientific">Nonomuraea antimicrobica</name>
    <dbReference type="NCBI Taxonomy" id="561173"/>
    <lineage>
        <taxon>Bacteria</taxon>
        <taxon>Bacillati</taxon>
        <taxon>Actinomycetota</taxon>
        <taxon>Actinomycetes</taxon>
        <taxon>Streptosporangiales</taxon>
        <taxon>Streptosporangiaceae</taxon>
        <taxon>Nonomuraea</taxon>
    </lineage>
</organism>
<name>A0ABP7BSV7_9ACTN</name>
<sequence>METSPVGKLWGTNAVRGLTATLERLRIDRQLEEALTRSPDPLHLAGVFGIDDKTPIRHANAARHLLQTAAETPEPA</sequence>
<evidence type="ECO:0000313" key="1">
    <source>
        <dbReference type="EMBL" id="GAA3667438.1"/>
    </source>
</evidence>
<gene>
    <name evidence="1" type="ORF">GCM10022224_034570</name>
</gene>
<reference evidence="2" key="1">
    <citation type="journal article" date="2019" name="Int. J. Syst. Evol. Microbiol.">
        <title>The Global Catalogue of Microorganisms (GCM) 10K type strain sequencing project: providing services to taxonomists for standard genome sequencing and annotation.</title>
        <authorList>
            <consortium name="The Broad Institute Genomics Platform"/>
            <consortium name="The Broad Institute Genome Sequencing Center for Infectious Disease"/>
            <person name="Wu L."/>
            <person name="Ma J."/>
        </authorList>
    </citation>
    <scope>NUCLEOTIDE SEQUENCE [LARGE SCALE GENOMIC DNA]</scope>
    <source>
        <strain evidence="2">JCM 16904</strain>
    </source>
</reference>
<evidence type="ECO:0000313" key="2">
    <source>
        <dbReference type="Proteomes" id="UP001500902"/>
    </source>
</evidence>
<keyword evidence="2" id="KW-1185">Reference proteome</keyword>
<dbReference type="RefSeq" id="WP_344878130.1">
    <property type="nucleotide sequence ID" value="NZ_BAAAZP010000067.1"/>
</dbReference>
<proteinExistence type="predicted"/>
<accession>A0ABP7BSV7</accession>
<dbReference type="EMBL" id="BAAAZP010000067">
    <property type="protein sequence ID" value="GAA3667438.1"/>
    <property type="molecule type" value="Genomic_DNA"/>
</dbReference>